<gene>
    <name evidence="3" type="ORF">JFN90_17240</name>
</gene>
<sequence>MSALRRPDFLVRHVLRSRKGFTLVELVVVMGIFMFIIIISSEAFNKLLTLSNQQTKSAESDTQGILGLEMLRVDLQHAGYGLPWELTFEDDLEEVTSGDLGSGVDPKDYNDNDNASTDTHKVPRPVQAGTSPSGRDYLVLKSTLINTSDTSKKWAYVQGVGGTSTLKAWGDNNFANDEQVVTLNSKNKQLITKPVVAPAVMTPADFSYGITSPTMTPPAGFQPGAESTVYLVYGVSNASSLRAPYNRVDYYVRRPGSAAEMPARCAPGTGILYKAVMNHPGGDQTELPLMECVADMQVVFQLDTNGDGGADSFATHTGLSSLSSSEIRQQLKTVNVYVVSHEGGKDPNYTYDKGKDLVVGEGYGRTLDLQALVGADYKNYRWKTYKISVNPKNINY</sequence>
<evidence type="ECO:0000313" key="3">
    <source>
        <dbReference type="EMBL" id="MBJ6801874.1"/>
    </source>
</evidence>
<dbReference type="RefSeq" id="WP_199396358.1">
    <property type="nucleotide sequence ID" value="NZ_JAEMHK010000014.1"/>
</dbReference>
<name>A0ABS0YVC6_9BACT</name>
<dbReference type="InterPro" id="IPR032092">
    <property type="entry name" value="PilW"/>
</dbReference>
<keyword evidence="2" id="KW-0472">Membrane</keyword>
<evidence type="ECO:0000313" key="4">
    <source>
        <dbReference type="Proteomes" id="UP000641025"/>
    </source>
</evidence>
<dbReference type="InterPro" id="IPR012902">
    <property type="entry name" value="N_methyl_site"/>
</dbReference>
<keyword evidence="2" id="KW-1133">Transmembrane helix</keyword>
<comment type="caution">
    <text evidence="3">The sequence shown here is derived from an EMBL/GenBank/DDBJ whole genome shotgun (WGS) entry which is preliminary data.</text>
</comment>
<dbReference type="Pfam" id="PF16074">
    <property type="entry name" value="PilW"/>
    <property type="match status" value="1"/>
</dbReference>
<dbReference type="PROSITE" id="PS00409">
    <property type="entry name" value="PROKAR_NTER_METHYL"/>
    <property type="match status" value="1"/>
</dbReference>
<dbReference type="Pfam" id="PF07963">
    <property type="entry name" value="N_methyl"/>
    <property type="match status" value="1"/>
</dbReference>
<dbReference type="EMBL" id="JAEMHK010000014">
    <property type="protein sequence ID" value="MBJ6801874.1"/>
    <property type="molecule type" value="Genomic_DNA"/>
</dbReference>
<dbReference type="NCBIfam" id="TIGR02532">
    <property type="entry name" value="IV_pilin_GFxxxE"/>
    <property type="match status" value="1"/>
</dbReference>
<keyword evidence="2" id="KW-0812">Transmembrane</keyword>
<accession>A0ABS0YVC6</accession>
<dbReference type="Proteomes" id="UP000641025">
    <property type="component" value="Unassembled WGS sequence"/>
</dbReference>
<organism evidence="3 4">
    <name type="scientific">Geomonas propionica</name>
    <dbReference type="NCBI Taxonomy" id="2798582"/>
    <lineage>
        <taxon>Bacteria</taxon>
        <taxon>Pseudomonadati</taxon>
        <taxon>Thermodesulfobacteriota</taxon>
        <taxon>Desulfuromonadia</taxon>
        <taxon>Geobacterales</taxon>
        <taxon>Geobacteraceae</taxon>
        <taxon>Geomonas</taxon>
    </lineage>
</organism>
<feature type="transmembrane region" description="Helical" evidence="2">
    <location>
        <begin position="21"/>
        <end position="39"/>
    </location>
</feature>
<keyword evidence="4" id="KW-1185">Reference proteome</keyword>
<evidence type="ECO:0000256" key="1">
    <source>
        <dbReference type="SAM" id="MobiDB-lite"/>
    </source>
</evidence>
<reference evidence="3 4" key="1">
    <citation type="submission" date="2020-12" db="EMBL/GenBank/DDBJ databases">
        <title>Geomonas sp. Red259, isolated from paddy soil.</title>
        <authorList>
            <person name="Xu Z."/>
            <person name="Zhang Z."/>
            <person name="Masuda Y."/>
            <person name="Itoh H."/>
            <person name="Senoo K."/>
        </authorList>
    </citation>
    <scope>NUCLEOTIDE SEQUENCE [LARGE SCALE GENOMIC DNA]</scope>
    <source>
        <strain evidence="3 4">Red259</strain>
    </source>
</reference>
<proteinExistence type="predicted"/>
<evidence type="ECO:0000256" key="2">
    <source>
        <dbReference type="SAM" id="Phobius"/>
    </source>
</evidence>
<protein>
    <submittedName>
        <fullName evidence="3">PilW family protein</fullName>
    </submittedName>
</protein>
<feature type="region of interest" description="Disordered" evidence="1">
    <location>
        <begin position="97"/>
        <end position="133"/>
    </location>
</feature>